<reference evidence="4" key="1">
    <citation type="submission" date="2013-11" db="EMBL/GenBank/DDBJ databases">
        <title>The Genome Sequence of Phytophthora parasitica CJ05E6.</title>
        <authorList>
            <consortium name="The Broad Institute Genomics Platform"/>
            <person name="Russ C."/>
            <person name="Tyler B."/>
            <person name="Panabieres F."/>
            <person name="Shan W."/>
            <person name="Tripathy S."/>
            <person name="Grunwald N."/>
            <person name="Machado M."/>
            <person name="Johnson C.S."/>
            <person name="Arredondo F."/>
            <person name="Hong C."/>
            <person name="Coffey M."/>
            <person name="Young S.K."/>
            <person name="Zeng Q."/>
            <person name="Gargeya S."/>
            <person name="Fitzgerald M."/>
            <person name="Abouelleil A."/>
            <person name="Alvarado L."/>
            <person name="Chapman S.B."/>
            <person name="Gainer-Dewar J."/>
            <person name="Goldberg J."/>
            <person name="Griggs A."/>
            <person name="Gujja S."/>
            <person name="Hansen M."/>
            <person name="Howarth C."/>
            <person name="Imamovic A."/>
            <person name="Ireland A."/>
            <person name="Larimer J."/>
            <person name="McCowan C."/>
            <person name="Murphy C."/>
            <person name="Pearson M."/>
            <person name="Poon T.W."/>
            <person name="Priest M."/>
            <person name="Roberts A."/>
            <person name="Saif S."/>
            <person name="Shea T."/>
            <person name="Sykes S."/>
            <person name="Wortman J."/>
            <person name="Nusbaum C."/>
            <person name="Birren B."/>
        </authorList>
    </citation>
    <scope>NUCLEOTIDE SEQUENCE [LARGE SCALE GENOMIC DNA]</scope>
    <source>
        <strain evidence="4">CJ05E6</strain>
    </source>
</reference>
<sequence>MEGRKSRPPKDTFRSFSCVIRSSGTLYQIQIGGIRYEQAMQCLLVGLVLLAATTQCVSRSVSVYDAKGLFADRLTQEDRARLLKCPCSSASLCLPVDFAGKKTRKEIFAFSVATDDRWKQYDWEQLTTVAWNEDKELLCHAHSKGVKIVVKHNFDDVNQLCNVSARQEWIKVQCQCTSLRATACSAPIECCDCVLQTTYNMIVENYADGVNIDTEKPMHGETSKCLASLVHELRHELEQHALTQNAQITFDVPWAPRGVDGRYYPWSELAAASDFLFVMSYDMRSQIYDACVAGANSPLALVKQGLQEFLFANDIAPSKLVLGVPWYGYRYPCLQEQQGAAAIDDASWCQIRPVPFFGAPCSDAAGGQIDYGDIRRLVKSHGLLEQWDPTTLTPFVWYSPPEGGRYQIWFDNPRSLKAKYALVRELGLRGVGMWNADTLDYTAVNDSQTMWSSLAEALQP</sequence>
<dbReference type="InterPro" id="IPR017853">
    <property type="entry name" value="GH"/>
</dbReference>
<dbReference type="GO" id="GO:0008061">
    <property type="term" value="F:chitin binding"/>
    <property type="evidence" value="ECO:0007669"/>
    <property type="project" value="InterPro"/>
</dbReference>
<evidence type="ECO:0000256" key="2">
    <source>
        <dbReference type="ARBA" id="ARBA00023295"/>
    </source>
</evidence>
<keyword evidence="1" id="KW-0378">Hydrolase</keyword>
<dbReference type="Proteomes" id="UP000053864">
    <property type="component" value="Unassembled WGS sequence"/>
</dbReference>
<protein>
    <recommendedName>
        <fullName evidence="3">GH18 domain-containing protein</fullName>
    </recommendedName>
</protein>
<dbReference type="SMART" id="SM00636">
    <property type="entry name" value="Glyco_18"/>
    <property type="match status" value="1"/>
</dbReference>
<dbReference type="InterPro" id="IPR029070">
    <property type="entry name" value="Chitinase_insertion_sf"/>
</dbReference>
<name>W2HTB7_PHYNI</name>
<accession>W2HTB7</accession>
<dbReference type="InterPro" id="IPR051887">
    <property type="entry name" value="GH18_Domain-Containing"/>
</dbReference>
<dbReference type="VEuPathDB" id="FungiDB:PPTG_18999"/>
<organism evidence="4">
    <name type="scientific">Phytophthora nicotianae</name>
    <name type="common">Potato buckeye rot agent</name>
    <name type="synonym">Phytophthora parasitica</name>
    <dbReference type="NCBI Taxonomy" id="4792"/>
    <lineage>
        <taxon>Eukaryota</taxon>
        <taxon>Sar</taxon>
        <taxon>Stramenopiles</taxon>
        <taxon>Oomycota</taxon>
        <taxon>Peronosporomycetes</taxon>
        <taxon>Peronosporales</taxon>
        <taxon>Peronosporaceae</taxon>
        <taxon>Phytophthora</taxon>
    </lineage>
</organism>
<dbReference type="EMBL" id="KI676764">
    <property type="protein sequence ID" value="ETL24452.1"/>
    <property type="molecule type" value="Genomic_DNA"/>
</dbReference>
<dbReference type="GO" id="GO:0016798">
    <property type="term" value="F:hydrolase activity, acting on glycosyl bonds"/>
    <property type="evidence" value="ECO:0007669"/>
    <property type="project" value="UniProtKB-KW"/>
</dbReference>
<dbReference type="PROSITE" id="PS51910">
    <property type="entry name" value="GH18_2"/>
    <property type="match status" value="1"/>
</dbReference>
<dbReference type="PANTHER" id="PTHR46290:SF1">
    <property type="entry name" value="DI-N-ACETYLCHITOBIASE"/>
    <property type="match status" value="1"/>
</dbReference>
<gene>
    <name evidence="4" type="ORF">L916_21546</name>
</gene>
<evidence type="ECO:0000313" key="4">
    <source>
        <dbReference type="EMBL" id="ETL24452.1"/>
    </source>
</evidence>
<feature type="domain" description="GH18" evidence="3">
    <location>
        <begin position="196"/>
        <end position="460"/>
    </location>
</feature>
<dbReference type="InterPro" id="IPR011583">
    <property type="entry name" value="Chitinase_II/V-like_cat"/>
</dbReference>
<dbReference type="SUPFAM" id="SSF51445">
    <property type="entry name" value="(Trans)glycosidases"/>
    <property type="match status" value="1"/>
</dbReference>
<keyword evidence="2" id="KW-0326">Glycosidase</keyword>
<dbReference type="GO" id="GO:0005615">
    <property type="term" value="C:extracellular space"/>
    <property type="evidence" value="ECO:0007669"/>
    <property type="project" value="TreeGrafter"/>
</dbReference>
<evidence type="ECO:0000256" key="1">
    <source>
        <dbReference type="ARBA" id="ARBA00022801"/>
    </source>
</evidence>
<dbReference type="Pfam" id="PF00704">
    <property type="entry name" value="Glyco_hydro_18"/>
    <property type="match status" value="1"/>
</dbReference>
<dbReference type="InterPro" id="IPR001223">
    <property type="entry name" value="Glyco_hydro18_cat"/>
</dbReference>
<proteinExistence type="predicted"/>
<evidence type="ECO:0000259" key="3">
    <source>
        <dbReference type="PROSITE" id="PS51910"/>
    </source>
</evidence>
<dbReference type="PANTHER" id="PTHR46290">
    <property type="entry name" value="DI-N-ACETYLCHITOBIASE"/>
    <property type="match status" value="1"/>
</dbReference>
<dbReference type="Gene3D" id="3.10.50.10">
    <property type="match status" value="1"/>
</dbReference>
<dbReference type="AlphaFoldDB" id="W2HTB7"/>
<dbReference type="GO" id="GO:0009313">
    <property type="term" value="P:oligosaccharide catabolic process"/>
    <property type="evidence" value="ECO:0007669"/>
    <property type="project" value="TreeGrafter"/>
</dbReference>
<dbReference type="Gene3D" id="3.20.20.80">
    <property type="entry name" value="Glycosidases"/>
    <property type="match status" value="1"/>
</dbReference>